<dbReference type="PROSITE" id="PS01081">
    <property type="entry name" value="HTH_TETR_1"/>
    <property type="match status" value="1"/>
</dbReference>
<evidence type="ECO:0000313" key="7">
    <source>
        <dbReference type="EMBL" id="KGM34444.1"/>
    </source>
</evidence>
<dbReference type="InterPro" id="IPR013572">
    <property type="entry name" value="Tscrpt_reg_MAATS_C"/>
</dbReference>
<dbReference type="PANTHER" id="PTHR47506:SF1">
    <property type="entry name" value="HTH-TYPE TRANSCRIPTIONAL REGULATOR YJDC"/>
    <property type="match status" value="1"/>
</dbReference>
<evidence type="ECO:0000256" key="2">
    <source>
        <dbReference type="ARBA" id="ARBA00023015"/>
    </source>
</evidence>
<evidence type="ECO:0000256" key="4">
    <source>
        <dbReference type="ARBA" id="ARBA00023163"/>
    </source>
</evidence>
<sequence length="211" mass="23840">MARRTKAEAEETRQKILDAAERLFFVDGVSRTSLELIANAAGVTRGAIYWHFKNKVELFEALHERVKLPAEDIVERAMADGHPDPLGLIEQATVESFIALTEDEQRQRVFTILTCRCEYVGEMLAALARQREAHDHMRATMNRAFGAAQESGRLSPAWPPEVAASTLTCLMVGLMVDWIRFGRRFDLVETGTRSVGELFRSFRRETEPALC</sequence>
<evidence type="ECO:0000313" key="8">
    <source>
        <dbReference type="Proteomes" id="UP000029995"/>
    </source>
</evidence>
<gene>
    <name evidence="7" type="ORF">P409_10200</name>
</gene>
<keyword evidence="3 5" id="KW-0238">DNA-binding</keyword>
<dbReference type="InterPro" id="IPR001647">
    <property type="entry name" value="HTH_TetR"/>
</dbReference>
<evidence type="ECO:0000256" key="3">
    <source>
        <dbReference type="ARBA" id="ARBA00023125"/>
    </source>
</evidence>
<dbReference type="InterPro" id="IPR009057">
    <property type="entry name" value="Homeodomain-like_sf"/>
</dbReference>
<reference evidence="7 8" key="1">
    <citation type="submission" date="2014-01" db="EMBL/GenBank/DDBJ databases">
        <title>Genome sequence determination for a cystic fibrosis isolate, Inquilinus limosus.</title>
        <authorList>
            <person name="Pino M."/>
            <person name="Di Conza J."/>
            <person name="Gutkind G."/>
        </authorList>
    </citation>
    <scope>NUCLEOTIDE SEQUENCE [LARGE SCALE GENOMIC DNA]</scope>
    <source>
        <strain evidence="7 8">MP06</strain>
    </source>
</reference>
<dbReference type="SUPFAM" id="SSF46689">
    <property type="entry name" value="Homeodomain-like"/>
    <property type="match status" value="1"/>
</dbReference>
<dbReference type="SUPFAM" id="SSF48498">
    <property type="entry name" value="Tetracyclin repressor-like, C-terminal domain"/>
    <property type="match status" value="1"/>
</dbReference>
<dbReference type="Gene3D" id="1.10.357.10">
    <property type="entry name" value="Tetracycline Repressor, domain 2"/>
    <property type="match status" value="1"/>
</dbReference>
<protein>
    <recommendedName>
        <fullName evidence="6">HTH tetR-type domain-containing protein</fullName>
    </recommendedName>
</protein>
<feature type="domain" description="HTH tetR-type" evidence="6">
    <location>
        <begin position="10"/>
        <end position="70"/>
    </location>
</feature>
<evidence type="ECO:0000256" key="1">
    <source>
        <dbReference type="ARBA" id="ARBA00022491"/>
    </source>
</evidence>
<dbReference type="PANTHER" id="PTHR47506">
    <property type="entry name" value="TRANSCRIPTIONAL REGULATORY PROTEIN"/>
    <property type="match status" value="1"/>
</dbReference>
<name>A0A0A0D8H4_9PROT</name>
<dbReference type="PRINTS" id="PR00455">
    <property type="entry name" value="HTHTETR"/>
</dbReference>
<dbReference type="PROSITE" id="PS50977">
    <property type="entry name" value="HTH_TETR_2"/>
    <property type="match status" value="1"/>
</dbReference>
<dbReference type="InterPro" id="IPR023772">
    <property type="entry name" value="DNA-bd_HTH_TetR-type_CS"/>
</dbReference>
<dbReference type="Pfam" id="PF00440">
    <property type="entry name" value="TetR_N"/>
    <property type="match status" value="1"/>
</dbReference>
<dbReference type="OrthoDB" id="9812484at2"/>
<dbReference type="RefSeq" id="WP_034835062.1">
    <property type="nucleotide sequence ID" value="NZ_JANX01000092.1"/>
</dbReference>
<organism evidence="7 8">
    <name type="scientific">Inquilinus limosus MP06</name>
    <dbReference type="NCBI Taxonomy" id="1398085"/>
    <lineage>
        <taxon>Bacteria</taxon>
        <taxon>Pseudomonadati</taxon>
        <taxon>Pseudomonadota</taxon>
        <taxon>Alphaproteobacteria</taxon>
        <taxon>Rhodospirillales</taxon>
        <taxon>Rhodospirillaceae</taxon>
        <taxon>Inquilinus</taxon>
    </lineage>
</organism>
<dbReference type="AlphaFoldDB" id="A0A0A0D8H4"/>
<dbReference type="Pfam" id="PF08361">
    <property type="entry name" value="TetR_C_2"/>
    <property type="match status" value="1"/>
</dbReference>
<dbReference type="Proteomes" id="UP000029995">
    <property type="component" value="Unassembled WGS sequence"/>
</dbReference>
<keyword evidence="2" id="KW-0805">Transcription regulation</keyword>
<dbReference type="GO" id="GO:0003677">
    <property type="term" value="F:DNA binding"/>
    <property type="evidence" value="ECO:0007669"/>
    <property type="project" value="UniProtKB-UniRule"/>
</dbReference>
<evidence type="ECO:0000256" key="5">
    <source>
        <dbReference type="PROSITE-ProRule" id="PRU00335"/>
    </source>
</evidence>
<proteinExistence type="predicted"/>
<dbReference type="InterPro" id="IPR036271">
    <property type="entry name" value="Tet_transcr_reg_TetR-rel_C_sf"/>
</dbReference>
<comment type="caution">
    <text evidence="7">The sequence shown here is derived from an EMBL/GenBank/DDBJ whole genome shotgun (WGS) entry which is preliminary data.</text>
</comment>
<feature type="DNA-binding region" description="H-T-H motif" evidence="5">
    <location>
        <begin position="33"/>
        <end position="52"/>
    </location>
</feature>
<evidence type="ECO:0000259" key="6">
    <source>
        <dbReference type="PROSITE" id="PS50977"/>
    </source>
</evidence>
<keyword evidence="1" id="KW-0678">Repressor</keyword>
<accession>A0A0A0D8H4</accession>
<dbReference type="EMBL" id="JANX01000092">
    <property type="protein sequence ID" value="KGM34444.1"/>
    <property type="molecule type" value="Genomic_DNA"/>
</dbReference>
<keyword evidence="4" id="KW-0804">Transcription</keyword>